<keyword evidence="1" id="KW-0732">Signal</keyword>
<dbReference type="Proteomes" id="UP000799538">
    <property type="component" value="Unassembled WGS sequence"/>
</dbReference>
<sequence>MCTKSFICIVQVGATLMSMILKTSAQVEEVQIIVHFCLTMAMSKNGLLFELSTPSPICLCGSSCHLVHHQSLLLGSWRHHSGSTTPGCSLASLPPSKPEMGGPMERRFRCGLRLGGVTVGVEGHEHTRPIQGTRNHDPKNSSSIFQKHTVQTIPYRICTRLVRQA</sequence>
<name>A0A6A6FXM0_9PEZI</name>
<proteinExistence type="predicted"/>
<dbReference type="AlphaFoldDB" id="A0A6A6FXM0"/>
<keyword evidence="3" id="KW-1185">Reference proteome</keyword>
<evidence type="ECO:0000313" key="2">
    <source>
        <dbReference type="EMBL" id="KAF2218171.1"/>
    </source>
</evidence>
<gene>
    <name evidence="2" type="ORF">BDZ85DRAFT_124926</name>
</gene>
<feature type="signal peptide" evidence="1">
    <location>
        <begin position="1"/>
        <end position="25"/>
    </location>
</feature>
<evidence type="ECO:0000313" key="3">
    <source>
        <dbReference type="Proteomes" id="UP000799538"/>
    </source>
</evidence>
<reference evidence="3" key="1">
    <citation type="journal article" date="2020" name="Stud. Mycol.">
        <title>101 Dothideomycetes genomes: A test case for predicting lifestyles and emergence of pathogens.</title>
        <authorList>
            <person name="Haridas S."/>
            <person name="Albert R."/>
            <person name="Binder M."/>
            <person name="Bloem J."/>
            <person name="LaButti K."/>
            <person name="Salamov A."/>
            <person name="Andreopoulos B."/>
            <person name="Baker S."/>
            <person name="Barry K."/>
            <person name="Bills G."/>
            <person name="Bluhm B."/>
            <person name="Cannon C."/>
            <person name="Castanera R."/>
            <person name="Culley D."/>
            <person name="Daum C."/>
            <person name="Ezra D."/>
            <person name="Gonzalez J."/>
            <person name="Henrissat B."/>
            <person name="Kuo A."/>
            <person name="Liang C."/>
            <person name="Lipzen A."/>
            <person name="Lutzoni F."/>
            <person name="Magnuson J."/>
            <person name="Mondo S."/>
            <person name="Nolan M."/>
            <person name="Ohm R."/>
            <person name="Pangilinan J."/>
            <person name="Park H.-J."/>
            <person name="Ramirez L."/>
            <person name="Alfaro M."/>
            <person name="Sun H."/>
            <person name="Tritt A."/>
            <person name="Yoshinaga Y."/>
            <person name="Zwiers L.-H."/>
            <person name="Turgeon B."/>
            <person name="Goodwin S."/>
            <person name="Spatafora J."/>
            <person name="Crous P."/>
            <person name="Grigoriev I."/>
        </authorList>
    </citation>
    <scope>NUCLEOTIDE SEQUENCE [LARGE SCALE GENOMIC DNA]</scope>
    <source>
        <strain evidence="3">CECT 20119</strain>
    </source>
</reference>
<accession>A0A6A6FXM0</accession>
<organism evidence="2 3">
    <name type="scientific">Elsinoe ampelina</name>
    <dbReference type="NCBI Taxonomy" id="302913"/>
    <lineage>
        <taxon>Eukaryota</taxon>
        <taxon>Fungi</taxon>
        <taxon>Dikarya</taxon>
        <taxon>Ascomycota</taxon>
        <taxon>Pezizomycotina</taxon>
        <taxon>Dothideomycetes</taxon>
        <taxon>Dothideomycetidae</taxon>
        <taxon>Myriangiales</taxon>
        <taxon>Elsinoaceae</taxon>
        <taxon>Elsinoe</taxon>
    </lineage>
</organism>
<feature type="chain" id="PRO_5025405758" evidence="1">
    <location>
        <begin position="26"/>
        <end position="165"/>
    </location>
</feature>
<evidence type="ECO:0000256" key="1">
    <source>
        <dbReference type="SAM" id="SignalP"/>
    </source>
</evidence>
<dbReference type="EMBL" id="ML992573">
    <property type="protein sequence ID" value="KAF2218171.1"/>
    <property type="molecule type" value="Genomic_DNA"/>
</dbReference>
<protein>
    <submittedName>
        <fullName evidence="2">Uncharacterized protein</fullName>
    </submittedName>
</protein>